<dbReference type="AlphaFoldDB" id="A0A4U0WQW6"/>
<feature type="domain" description="SigF-like NTF2-like" evidence="1">
    <location>
        <begin position="1"/>
        <end position="80"/>
    </location>
</feature>
<dbReference type="InterPro" id="IPR057514">
    <property type="entry name" value="NTF2_SigF"/>
</dbReference>
<dbReference type="Proteomes" id="UP000308768">
    <property type="component" value="Unassembled WGS sequence"/>
</dbReference>
<gene>
    <name evidence="2" type="ORF">B0A49_09646</name>
</gene>
<dbReference type="PANTHER" id="PTHR35393">
    <property type="entry name" value="CHROMOSOME 1, WHOLE GENOME SHOTGUN SEQUENCE"/>
    <property type="match status" value="1"/>
</dbReference>
<proteinExistence type="predicted"/>
<sequence>MSPRIDMKIHSIAFDQRNLLLYVTLSQVFRIWVFPFYRADVTLTTVLQLTYDKSSQRYLIASQNDLYQVDQFIRFVAPFDKFTTNYFLPDGSYGQIASGAFTSADGSTANLLTGDYTSNSTSGNVYSASPADKPNTSTLSIPPQWTSSGVGSAIPITNLAQVFTYTTTVSATTIQATTYPATTIGASTIPASTMGASTIPASTAAASIVSGSTVQPATTISAQTFQASTRQASTVPASSKAASTVEPTTVTAHTTVVTSTAVGSTPSGTAAVAAASHTGAANAADVKSAAGMALVGVAAFAIFAL</sequence>
<dbReference type="Pfam" id="PF24840">
    <property type="entry name" value="NTF2_SigF"/>
    <property type="match status" value="1"/>
</dbReference>
<dbReference type="PANTHER" id="PTHR35393:SF1">
    <property type="entry name" value="SNOAL-LIKE DOMAIN-CONTAINING PROTEIN"/>
    <property type="match status" value="1"/>
</dbReference>
<evidence type="ECO:0000313" key="2">
    <source>
        <dbReference type="EMBL" id="TKA64055.1"/>
    </source>
</evidence>
<protein>
    <recommendedName>
        <fullName evidence="1">SigF-like NTF2-like domain-containing protein</fullName>
    </recommendedName>
</protein>
<organism evidence="2 3">
    <name type="scientific">Cryomyces minteri</name>
    <dbReference type="NCBI Taxonomy" id="331657"/>
    <lineage>
        <taxon>Eukaryota</taxon>
        <taxon>Fungi</taxon>
        <taxon>Dikarya</taxon>
        <taxon>Ascomycota</taxon>
        <taxon>Pezizomycotina</taxon>
        <taxon>Dothideomycetes</taxon>
        <taxon>Dothideomycetes incertae sedis</taxon>
        <taxon>Cryomyces</taxon>
    </lineage>
</organism>
<keyword evidence="3" id="KW-1185">Reference proteome</keyword>
<accession>A0A4U0WQW6</accession>
<dbReference type="OrthoDB" id="2344312at2759"/>
<comment type="caution">
    <text evidence="2">The sequence shown here is derived from an EMBL/GenBank/DDBJ whole genome shotgun (WGS) entry which is preliminary data.</text>
</comment>
<evidence type="ECO:0000259" key="1">
    <source>
        <dbReference type="Pfam" id="PF24840"/>
    </source>
</evidence>
<evidence type="ECO:0000313" key="3">
    <source>
        <dbReference type="Proteomes" id="UP000308768"/>
    </source>
</evidence>
<dbReference type="EMBL" id="NAJN01001317">
    <property type="protein sequence ID" value="TKA64055.1"/>
    <property type="molecule type" value="Genomic_DNA"/>
</dbReference>
<name>A0A4U0WQW6_9PEZI</name>
<reference evidence="2 3" key="1">
    <citation type="submission" date="2017-03" db="EMBL/GenBank/DDBJ databases">
        <title>Genomes of endolithic fungi from Antarctica.</title>
        <authorList>
            <person name="Coleine C."/>
            <person name="Masonjones S."/>
            <person name="Stajich J.E."/>
        </authorList>
    </citation>
    <scope>NUCLEOTIDE SEQUENCE [LARGE SCALE GENOMIC DNA]</scope>
    <source>
        <strain evidence="2 3">CCFEE 5187</strain>
    </source>
</reference>